<sequence>MLYHSIVRKKNQQESFIEIWFKKIYADSFLFSFSMSSSVFCCSLLLTSKFLFLLKTGCFLILYENPIPISTSLVKSLTVELTEKRWMLNQILCLFVLMPSGIDVSPVIVWWMSCCLVF</sequence>
<keyword evidence="1" id="KW-0812">Transmembrane</keyword>
<keyword evidence="3" id="KW-1185">Reference proteome</keyword>
<name>A0A0R0LYX2_9MICR</name>
<dbReference type="Proteomes" id="UP000051530">
    <property type="component" value="Unassembled WGS sequence"/>
</dbReference>
<evidence type="ECO:0000256" key="1">
    <source>
        <dbReference type="SAM" id="Phobius"/>
    </source>
</evidence>
<protein>
    <submittedName>
        <fullName evidence="2">Uncharacterized protein</fullName>
    </submittedName>
</protein>
<comment type="caution">
    <text evidence="2">The sequence shown here is derived from an EMBL/GenBank/DDBJ whole genome shotgun (WGS) entry which is preliminary data.</text>
</comment>
<feature type="transmembrane region" description="Helical" evidence="1">
    <location>
        <begin position="86"/>
        <end position="112"/>
    </location>
</feature>
<dbReference type="VEuPathDB" id="MicrosporidiaDB:M153_15440001234"/>
<accession>A0A0R0LYX2</accession>
<organism evidence="2 3">
    <name type="scientific">Pseudoloma neurophilia</name>
    <dbReference type="NCBI Taxonomy" id="146866"/>
    <lineage>
        <taxon>Eukaryota</taxon>
        <taxon>Fungi</taxon>
        <taxon>Fungi incertae sedis</taxon>
        <taxon>Microsporidia</taxon>
        <taxon>Pseudoloma</taxon>
    </lineage>
</organism>
<proteinExistence type="predicted"/>
<dbReference type="AlphaFoldDB" id="A0A0R0LYX2"/>
<dbReference type="EMBL" id="LGUB01000494">
    <property type="protein sequence ID" value="KRH93093.1"/>
    <property type="molecule type" value="Genomic_DNA"/>
</dbReference>
<evidence type="ECO:0000313" key="3">
    <source>
        <dbReference type="Proteomes" id="UP000051530"/>
    </source>
</evidence>
<keyword evidence="1" id="KW-1133">Transmembrane helix</keyword>
<gene>
    <name evidence="2" type="ORF">M153_15440001234</name>
</gene>
<reference evidence="2 3" key="1">
    <citation type="submission" date="2015-07" db="EMBL/GenBank/DDBJ databases">
        <title>The genome of Pseudoloma neurophilia, a relevant intracellular parasite of the zebrafish.</title>
        <authorList>
            <person name="Ndikumana S."/>
            <person name="Pelin A."/>
            <person name="Sanders J."/>
            <person name="Corradi N."/>
        </authorList>
    </citation>
    <scope>NUCLEOTIDE SEQUENCE [LARGE SCALE GENOMIC DNA]</scope>
    <source>
        <strain evidence="2 3">MK1</strain>
    </source>
</reference>
<evidence type="ECO:0000313" key="2">
    <source>
        <dbReference type="EMBL" id="KRH93093.1"/>
    </source>
</evidence>
<keyword evidence="1" id="KW-0472">Membrane</keyword>